<dbReference type="PhylomeDB" id="E9GPN6"/>
<accession>E9GPN6</accession>
<reference evidence="1 2" key="1">
    <citation type="journal article" date="2011" name="Science">
        <title>The ecoresponsive genome of Daphnia pulex.</title>
        <authorList>
            <person name="Colbourne J.K."/>
            <person name="Pfrender M.E."/>
            <person name="Gilbert D."/>
            <person name="Thomas W.K."/>
            <person name="Tucker A."/>
            <person name="Oakley T.H."/>
            <person name="Tokishita S."/>
            <person name="Aerts A."/>
            <person name="Arnold G.J."/>
            <person name="Basu M.K."/>
            <person name="Bauer D.J."/>
            <person name="Caceres C.E."/>
            <person name="Carmel L."/>
            <person name="Casola C."/>
            <person name="Choi J.H."/>
            <person name="Detter J.C."/>
            <person name="Dong Q."/>
            <person name="Dusheyko S."/>
            <person name="Eads B.D."/>
            <person name="Frohlich T."/>
            <person name="Geiler-Samerotte K.A."/>
            <person name="Gerlach D."/>
            <person name="Hatcher P."/>
            <person name="Jogdeo S."/>
            <person name="Krijgsveld J."/>
            <person name="Kriventseva E.V."/>
            <person name="Kultz D."/>
            <person name="Laforsch C."/>
            <person name="Lindquist E."/>
            <person name="Lopez J."/>
            <person name="Manak J.R."/>
            <person name="Muller J."/>
            <person name="Pangilinan J."/>
            <person name="Patwardhan R.P."/>
            <person name="Pitluck S."/>
            <person name="Pritham E.J."/>
            <person name="Rechtsteiner A."/>
            <person name="Rho M."/>
            <person name="Rogozin I.B."/>
            <person name="Sakarya O."/>
            <person name="Salamov A."/>
            <person name="Schaack S."/>
            <person name="Shapiro H."/>
            <person name="Shiga Y."/>
            <person name="Skalitzky C."/>
            <person name="Smith Z."/>
            <person name="Souvorov A."/>
            <person name="Sung W."/>
            <person name="Tang Z."/>
            <person name="Tsuchiya D."/>
            <person name="Tu H."/>
            <person name="Vos H."/>
            <person name="Wang M."/>
            <person name="Wolf Y.I."/>
            <person name="Yamagata H."/>
            <person name="Yamada T."/>
            <person name="Ye Y."/>
            <person name="Shaw J.R."/>
            <person name="Andrews J."/>
            <person name="Crease T.J."/>
            <person name="Tang H."/>
            <person name="Lucas S.M."/>
            <person name="Robertson H.M."/>
            <person name="Bork P."/>
            <person name="Koonin E.V."/>
            <person name="Zdobnov E.M."/>
            <person name="Grigoriev I.V."/>
            <person name="Lynch M."/>
            <person name="Boore J.L."/>
        </authorList>
    </citation>
    <scope>NUCLEOTIDE SEQUENCE [LARGE SCALE GENOMIC DNA]</scope>
</reference>
<dbReference type="AlphaFoldDB" id="E9GPN6"/>
<dbReference type="PANTHER" id="PTHR23080">
    <property type="entry name" value="THAP DOMAIN PROTEIN"/>
    <property type="match status" value="1"/>
</dbReference>
<dbReference type="STRING" id="6669.E9GPN6"/>
<sequence>MLIAVSSCAESLKETHDEQSIDAEQNITACPLLEKSSVLSNCSELVTDPELACDDVIHRKSILVLELNSKLSTSKDRIAMLEKSFEQRPTVEETETIKNVPNAVGFYTDCFEIFCQRPIKIKDQFDWSHTTRNCIVYFKGIWRALYSDKFIVEDSGFLENLIYGDLVVVDRGFTVHEAVVLQNETLAILSFLGKQHSCQTKKRILEDLQG</sequence>
<gene>
    <name evidence="1" type="ORF">DAPPUDRAFT_320369</name>
</gene>
<dbReference type="PANTHER" id="PTHR23080:SF143">
    <property type="entry name" value="SI:DKEY-56D12.4"/>
    <property type="match status" value="1"/>
</dbReference>
<dbReference type="HOGENOM" id="CLU_1311248_0_0_1"/>
<dbReference type="KEGG" id="dpx:DAPPUDRAFT_320369"/>
<evidence type="ECO:0000313" key="2">
    <source>
        <dbReference type="Proteomes" id="UP000000305"/>
    </source>
</evidence>
<keyword evidence="2" id="KW-1185">Reference proteome</keyword>
<protein>
    <recommendedName>
        <fullName evidence="3">DDE Tnp4 domain-containing protein</fullName>
    </recommendedName>
</protein>
<evidence type="ECO:0008006" key="3">
    <source>
        <dbReference type="Google" id="ProtNLM"/>
    </source>
</evidence>
<dbReference type="EMBL" id="GL732557">
    <property type="protein sequence ID" value="EFX78413.1"/>
    <property type="molecule type" value="Genomic_DNA"/>
</dbReference>
<dbReference type="Proteomes" id="UP000000305">
    <property type="component" value="Unassembled WGS sequence"/>
</dbReference>
<dbReference type="OrthoDB" id="10515931at2759"/>
<proteinExistence type="predicted"/>
<organism evidence="1 2">
    <name type="scientific">Daphnia pulex</name>
    <name type="common">Water flea</name>
    <dbReference type="NCBI Taxonomy" id="6669"/>
    <lineage>
        <taxon>Eukaryota</taxon>
        <taxon>Metazoa</taxon>
        <taxon>Ecdysozoa</taxon>
        <taxon>Arthropoda</taxon>
        <taxon>Crustacea</taxon>
        <taxon>Branchiopoda</taxon>
        <taxon>Diplostraca</taxon>
        <taxon>Cladocera</taxon>
        <taxon>Anomopoda</taxon>
        <taxon>Daphniidae</taxon>
        <taxon>Daphnia</taxon>
    </lineage>
</organism>
<name>E9GPN6_DAPPU</name>
<dbReference type="InParanoid" id="E9GPN6"/>
<evidence type="ECO:0000313" key="1">
    <source>
        <dbReference type="EMBL" id="EFX78413.1"/>
    </source>
</evidence>